<evidence type="ECO:0000313" key="2">
    <source>
        <dbReference type="EMBL" id="GFN46429.1"/>
    </source>
</evidence>
<reference evidence="2 3" key="1">
    <citation type="submission" date="2020-06" db="EMBL/GenBank/DDBJ databases">
        <title>The genome sequence of Candidatus Regiella insecticola strain Tut.</title>
        <authorList>
            <person name="Nikoh N."/>
            <person name="Tsuchida T."/>
            <person name="Koga R."/>
            <person name="Oshima K."/>
            <person name="Hattori M."/>
            <person name="Fukatsu T."/>
        </authorList>
    </citation>
    <scope>NUCLEOTIDE SEQUENCE [LARGE SCALE GENOMIC DNA]</scope>
    <source>
        <strain evidence="2 3">Tut</strain>
    </source>
</reference>
<keyword evidence="1" id="KW-0812">Transmembrane</keyword>
<accession>A0A6L2ZPH8</accession>
<dbReference type="Proteomes" id="UP000504714">
    <property type="component" value="Unassembled WGS sequence"/>
</dbReference>
<proteinExistence type="predicted"/>
<dbReference type="AlphaFoldDB" id="A0A6L2ZPH8"/>
<keyword evidence="1" id="KW-1133">Transmembrane helix</keyword>
<evidence type="ECO:0000256" key="1">
    <source>
        <dbReference type="SAM" id="Phobius"/>
    </source>
</evidence>
<gene>
    <name evidence="2" type="ORF">RINTU1_20350</name>
</gene>
<organism evidence="2 3">
    <name type="scientific">Candidatus Regiella insecticola</name>
    <dbReference type="NCBI Taxonomy" id="138073"/>
    <lineage>
        <taxon>Bacteria</taxon>
        <taxon>Pseudomonadati</taxon>
        <taxon>Pseudomonadota</taxon>
        <taxon>Gammaproteobacteria</taxon>
        <taxon>Enterobacterales</taxon>
        <taxon>Enterobacteriaceae</taxon>
        <taxon>aphid secondary symbionts</taxon>
        <taxon>Candidatus Regiella</taxon>
    </lineage>
</organism>
<feature type="transmembrane region" description="Helical" evidence="1">
    <location>
        <begin position="26"/>
        <end position="52"/>
    </location>
</feature>
<keyword evidence="1" id="KW-0472">Membrane</keyword>
<protein>
    <submittedName>
        <fullName evidence="2">Uncharacterized protein</fullName>
    </submittedName>
</protein>
<comment type="caution">
    <text evidence="2">The sequence shown here is derived from an EMBL/GenBank/DDBJ whole genome shotgun (WGS) entry which is preliminary data.</text>
</comment>
<sequence length="53" mass="5883">MASGWALIVVTDKFCIKKHQCTKTGFLAVIFLTVSDSSCVMAQTPFIISLFFH</sequence>
<dbReference type="EMBL" id="BLXO01000003">
    <property type="protein sequence ID" value="GFN46429.1"/>
    <property type="molecule type" value="Genomic_DNA"/>
</dbReference>
<evidence type="ECO:0000313" key="3">
    <source>
        <dbReference type="Proteomes" id="UP000504714"/>
    </source>
</evidence>
<name>A0A6L2ZPH8_9ENTR</name>